<evidence type="ECO:0000313" key="9">
    <source>
        <dbReference type="EMBL" id="GAA2128346.1"/>
    </source>
</evidence>
<feature type="transmembrane region" description="Helical" evidence="7">
    <location>
        <begin position="93"/>
        <end position="110"/>
    </location>
</feature>
<dbReference type="InterPro" id="IPR036259">
    <property type="entry name" value="MFS_trans_sf"/>
</dbReference>
<keyword evidence="10" id="KW-1185">Reference proteome</keyword>
<evidence type="ECO:0000256" key="5">
    <source>
        <dbReference type="ARBA" id="ARBA00022989"/>
    </source>
</evidence>
<evidence type="ECO:0000256" key="7">
    <source>
        <dbReference type="SAM" id="Phobius"/>
    </source>
</evidence>
<dbReference type="NCBIfam" id="TIGR00711">
    <property type="entry name" value="efflux_EmrB"/>
    <property type="match status" value="1"/>
</dbReference>
<reference evidence="10" key="1">
    <citation type="journal article" date="2019" name="Int. J. Syst. Evol. Microbiol.">
        <title>The Global Catalogue of Microorganisms (GCM) 10K type strain sequencing project: providing services to taxonomists for standard genome sequencing and annotation.</title>
        <authorList>
            <consortium name="The Broad Institute Genomics Platform"/>
            <consortium name="The Broad Institute Genome Sequencing Center for Infectious Disease"/>
            <person name="Wu L."/>
            <person name="Ma J."/>
        </authorList>
    </citation>
    <scope>NUCLEOTIDE SEQUENCE [LARGE SCALE GENOMIC DNA]</scope>
    <source>
        <strain evidence="10">JCM 16021</strain>
    </source>
</reference>
<organism evidence="9 10">
    <name type="scientific">Nocardioides bigeumensis</name>
    <dbReference type="NCBI Taxonomy" id="433657"/>
    <lineage>
        <taxon>Bacteria</taxon>
        <taxon>Bacillati</taxon>
        <taxon>Actinomycetota</taxon>
        <taxon>Actinomycetes</taxon>
        <taxon>Propionibacteriales</taxon>
        <taxon>Nocardioidaceae</taxon>
        <taxon>Nocardioides</taxon>
    </lineage>
</organism>
<dbReference type="InterPro" id="IPR004638">
    <property type="entry name" value="EmrB-like"/>
</dbReference>
<comment type="subcellular location">
    <subcellularLocation>
        <location evidence="1">Cell membrane</location>
        <topology evidence="1">Multi-pass membrane protein</topology>
    </subcellularLocation>
</comment>
<feature type="transmembrane region" description="Helical" evidence="7">
    <location>
        <begin position="212"/>
        <end position="231"/>
    </location>
</feature>
<proteinExistence type="predicted"/>
<feature type="transmembrane region" description="Helical" evidence="7">
    <location>
        <begin position="382"/>
        <end position="410"/>
    </location>
</feature>
<name>A0ABP5KAG4_9ACTN</name>
<accession>A0ABP5KAG4</accession>
<evidence type="ECO:0000313" key="10">
    <source>
        <dbReference type="Proteomes" id="UP001500575"/>
    </source>
</evidence>
<dbReference type="RefSeq" id="WP_344304457.1">
    <property type="nucleotide sequence ID" value="NZ_BAAAQQ010000013.1"/>
</dbReference>
<dbReference type="CDD" id="cd17321">
    <property type="entry name" value="MFS_MMR_MDR_like"/>
    <property type="match status" value="1"/>
</dbReference>
<dbReference type="PROSITE" id="PS50850">
    <property type="entry name" value="MFS"/>
    <property type="match status" value="1"/>
</dbReference>
<dbReference type="PANTHER" id="PTHR42718:SF46">
    <property type="entry name" value="BLR6921 PROTEIN"/>
    <property type="match status" value="1"/>
</dbReference>
<feature type="transmembrane region" description="Helical" evidence="7">
    <location>
        <begin position="471"/>
        <end position="496"/>
    </location>
</feature>
<dbReference type="Proteomes" id="UP001500575">
    <property type="component" value="Unassembled WGS sequence"/>
</dbReference>
<keyword evidence="6 7" id="KW-0472">Membrane</keyword>
<feature type="domain" description="Major facilitator superfamily (MFS) profile" evidence="8">
    <location>
        <begin position="26"/>
        <end position="500"/>
    </location>
</feature>
<evidence type="ECO:0000256" key="2">
    <source>
        <dbReference type="ARBA" id="ARBA00022448"/>
    </source>
</evidence>
<protein>
    <submittedName>
        <fullName evidence="9">MFS transporter</fullName>
    </submittedName>
</protein>
<dbReference type="SUPFAM" id="SSF103473">
    <property type="entry name" value="MFS general substrate transporter"/>
    <property type="match status" value="1"/>
</dbReference>
<dbReference type="InterPro" id="IPR020846">
    <property type="entry name" value="MFS_dom"/>
</dbReference>
<gene>
    <name evidence="9" type="ORF">GCM10009843_28620</name>
</gene>
<feature type="transmembrane region" description="Helical" evidence="7">
    <location>
        <begin position="24"/>
        <end position="44"/>
    </location>
</feature>
<feature type="transmembrane region" description="Helical" evidence="7">
    <location>
        <begin position="251"/>
        <end position="273"/>
    </location>
</feature>
<feature type="transmembrane region" description="Helical" evidence="7">
    <location>
        <begin position="122"/>
        <end position="140"/>
    </location>
</feature>
<evidence type="ECO:0000256" key="3">
    <source>
        <dbReference type="ARBA" id="ARBA00022475"/>
    </source>
</evidence>
<feature type="transmembrane region" description="Helical" evidence="7">
    <location>
        <begin position="357"/>
        <end position="376"/>
    </location>
</feature>
<feature type="transmembrane region" description="Helical" evidence="7">
    <location>
        <begin position="294"/>
        <end position="317"/>
    </location>
</feature>
<dbReference type="Gene3D" id="1.20.1250.20">
    <property type="entry name" value="MFS general substrate transporter like domains"/>
    <property type="match status" value="1"/>
</dbReference>
<feature type="transmembrane region" description="Helical" evidence="7">
    <location>
        <begin position="178"/>
        <end position="200"/>
    </location>
</feature>
<feature type="transmembrane region" description="Helical" evidence="7">
    <location>
        <begin position="64"/>
        <end position="81"/>
    </location>
</feature>
<dbReference type="EMBL" id="BAAAQQ010000013">
    <property type="protein sequence ID" value="GAA2128346.1"/>
    <property type="molecule type" value="Genomic_DNA"/>
</dbReference>
<feature type="transmembrane region" description="Helical" evidence="7">
    <location>
        <begin position="329"/>
        <end position="350"/>
    </location>
</feature>
<keyword evidence="2" id="KW-0813">Transport</keyword>
<evidence type="ECO:0000256" key="1">
    <source>
        <dbReference type="ARBA" id="ARBA00004651"/>
    </source>
</evidence>
<evidence type="ECO:0000256" key="6">
    <source>
        <dbReference type="ARBA" id="ARBA00023136"/>
    </source>
</evidence>
<keyword evidence="5 7" id="KW-1133">Transmembrane helix</keyword>
<comment type="caution">
    <text evidence="9">The sequence shown here is derived from an EMBL/GenBank/DDBJ whole genome shotgun (WGS) entry which is preliminary data.</text>
</comment>
<keyword evidence="3" id="KW-1003">Cell membrane</keyword>
<evidence type="ECO:0000259" key="8">
    <source>
        <dbReference type="PROSITE" id="PS50850"/>
    </source>
</evidence>
<dbReference type="PRINTS" id="PR01036">
    <property type="entry name" value="TCRTETB"/>
</dbReference>
<dbReference type="Pfam" id="PF07690">
    <property type="entry name" value="MFS_1"/>
    <property type="match status" value="1"/>
</dbReference>
<feature type="transmembrane region" description="Helical" evidence="7">
    <location>
        <begin position="430"/>
        <end position="451"/>
    </location>
</feature>
<keyword evidence="4 7" id="KW-0812">Transmembrane</keyword>
<feature type="transmembrane region" description="Helical" evidence="7">
    <location>
        <begin position="152"/>
        <end position="172"/>
    </location>
</feature>
<evidence type="ECO:0000256" key="4">
    <source>
        <dbReference type="ARBA" id="ARBA00022692"/>
    </source>
</evidence>
<dbReference type="InterPro" id="IPR011701">
    <property type="entry name" value="MFS"/>
</dbReference>
<dbReference type="Gene3D" id="1.20.1720.10">
    <property type="entry name" value="Multidrug resistance protein D"/>
    <property type="match status" value="1"/>
</dbReference>
<sequence>MSEPIPTHAASSSPEATTPDPGRWWALVVLAAAQLMIILDASIVNIALPSAQADLEITNADRQWMVTAYTLAFGALLLLGGRIADYTGRKRTFIIGLLGFAAASAIGGLAPNQELLFGARALQGAFAALMAPAALSIVTVTFTEPKERAKAFGVFGALAGGGAAIGLIVGGLLTEYASWRWCLGVNVPVALIVAAAAIPLVRESKAHGDTRYDVPGVLLATVGLFALVYGFTEAARAENPDDPQSLAVKGWLDPSTLTFLIVSIVLLVAFVVWEGRARNPMLPLRVVLDRNRGGSFLVFLLVGAGLFAMFLFLTYYFQVNLGYTPLKAGFAFLPFSLGIILTAGFVSALLPRVGPRVLMIPGLAMAVVGMLLLTQIDQGSSYWLLVFPSMVIMSAGLAGVFIPAASTSLVGVGSHDAGVASAVLNTSQQIGGSLGTALLNTLFAGAVTAYFTDNPPTSPGEADQTLPLAFIHGYHVAFFWGAVMFAAALLVSLAFITAHKEDIPSEPGAAV</sequence>
<dbReference type="PANTHER" id="PTHR42718">
    <property type="entry name" value="MAJOR FACILITATOR SUPERFAMILY MULTIDRUG TRANSPORTER MFSC"/>
    <property type="match status" value="1"/>
</dbReference>